<evidence type="ECO:0000313" key="4">
    <source>
        <dbReference type="Proteomes" id="UP001500236"/>
    </source>
</evidence>
<protein>
    <recommendedName>
        <fullName evidence="2">Methyltransferase domain-containing protein</fullName>
    </recommendedName>
</protein>
<accession>A0ABP6LWI7</accession>
<dbReference type="PANTHER" id="PTHR43591">
    <property type="entry name" value="METHYLTRANSFERASE"/>
    <property type="match status" value="1"/>
</dbReference>
<comment type="caution">
    <text evidence="3">The sequence shown here is derived from an EMBL/GenBank/DDBJ whole genome shotgun (WGS) entry which is preliminary data.</text>
</comment>
<dbReference type="PANTHER" id="PTHR43591:SF24">
    <property type="entry name" value="2-METHOXY-6-POLYPRENYL-1,4-BENZOQUINOL METHYLASE, MITOCHONDRIAL"/>
    <property type="match status" value="1"/>
</dbReference>
<evidence type="ECO:0000313" key="3">
    <source>
        <dbReference type="EMBL" id="GAA3064594.1"/>
    </source>
</evidence>
<dbReference type="CDD" id="cd02440">
    <property type="entry name" value="AdoMet_MTases"/>
    <property type="match status" value="1"/>
</dbReference>
<reference evidence="4" key="1">
    <citation type="journal article" date="2019" name="Int. J. Syst. Evol. Microbiol.">
        <title>The Global Catalogue of Microorganisms (GCM) 10K type strain sequencing project: providing services to taxonomists for standard genome sequencing and annotation.</title>
        <authorList>
            <consortium name="The Broad Institute Genomics Platform"/>
            <consortium name="The Broad Institute Genome Sequencing Center for Infectious Disease"/>
            <person name="Wu L."/>
            <person name="Ma J."/>
        </authorList>
    </citation>
    <scope>NUCLEOTIDE SEQUENCE [LARGE SCALE GENOMIC DNA]</scope>
    <source>
        <strain evidence="4">JCM 14309</strain>
    </source>
</reference>
<dbReference type="Pfam" id="PF13649">
    <property type="entry name" value="Methyltransf_25"/>
    <property type="match status" value="1"/>
</dbReference>
<dbReference type="InterPro" id="IPR029063">
    <property type="entry name" value="SAM-dependent_MTases_sf"/>
</dbReference>
<dbReference type="SUPFAM" id="SSF53335">
    <property type="entry name" value="S-adenosyl-L-methionine-dependent methyltransferases"/>
    <property type="match status" value="1"/>
</dbReference>
<keyword evidence="4" id="KW-1185">Reference proteome</keyword>
<feature type="domain" description="Methyltransferase" evidence="2">
    <location>
        <begin position="116"/>
        <end position="208"/>
    </location>
</feature>
<sequence length="329" mass="36166">MPPILERPRSDSAPVLLRFCSGVLRGAPGRSPPRTFSARLSRQTFRVRGRPARLRSMTSSHPPLSADEATRGPSSQLWDAHTAVRYDDTLGWMGTPEAVEPAVDLLEQLADGGTALEFAVGSGRIAVPLAARGVPVHGIELSEPMVEQLRAKADAERIPVTVGDMATAHVPGRFSLVYLVYNTISNLLTQQEQVACFRNAARHLMPGGRFVVELGVPPLRRLPPGQLTCPFDVSEEHLGFDVIDPVTQRLTSYHHWPRRGEQGRSEQRYAWPAELDLMAQMAGMELERRTADWHGAEFTADSEQHISVWRLPLGAAESPDPAAQTTRAP</sequence>
<proteinExistence type="predicted"/>
<gene>
    <name evidence="3" type="ORF">GCM10010529_17040</name>
</gene>
<dbReference type="InterPro" id="IPR041698">
    <property type="entry name" value="Methyltransf_25"/>
</dbReference>
<dbReference type="Proteomes" id="UP001500236">
    <property type="component" value="Unassembled WGS sequence"/>
</dbReference>
<evidence type="ECO:0000259" key="2">
    <source>
        <dbReference type="Pfam" id="PF13649"/>
    </source>
</evidence>
<dbReference type="Gene3D" id="3.40.50.150">
    <property type="entry name" value="Vaccinia Virus protein VP39"/>
    <property type="match status" value="1"/>
</dbReference>
<dbReference type="EMBL" id="BAAAVT010000009">
    <property type="protein sequence ID" value="GAA3064594.1"/>
    <property type="molecule type" value="Genomic_DNA"/>
</dbReference>
<name>A0ABP6LWI7_9MICC</name>
<evidence type="ECO:0000256" key="1">
    <source>
        <dbReference type="SAM" id="MobiDB-lite"/>
    </source>
</evidence>
<organism evidence="3 4">
    <name type="scientific">Nesterenkonia aethiopica</name>
    <dbReference type="NCBI Taxonomy" id="269144"/>
    <lineage>
        <taxon>Bacteria</taxon>
        <taxon>Bacillati</taxon>
        <taxon>Actinomycetota</taxon>
        <taxon>Actinomycetes</taxon>
        <taxon>Micrococcales</taxon>
        <taxon>Micrococcaceae</taxon>
        <taxon>Nesterenkonia</taxon>
    </lineage>
</organism>
<feature type="region of interest" description="Disordered" evidence="1">
    <location>
        <begin position="48"/>
        <end position="75"/>
    </location>
</feature>